<keyword evidence="2 3" id="KW-0378">Hydrolase</keyword>
<dbReference type="GO" id="GO:0019120">
    <property type="term" value="F:hydrolase activity, acting on acid halide bonds, in C-halide compounds"/>
    <property type="evidence" value="ECO:0007669"/>
    <property type="project" value="InterPro"/>
</dbReference>
<reference evidence="3" key="2">
    <citation type="submission" date="2014-03" db="EMBL/GenBank/DDBJ databases">
        <authorList>
            <person name="Urmite Genomes"/>
        </authorList>
    </citation>
    <scope>NUCLEOTIDE SEQUENCE</scope>
    <source>
        <strain evidence="3">DSM 44829</strain>
    </source>
</reference>
<dbReference type="EMBL" id="CCBB010000002">
    <property type="protein sequence ID" value="CDO08987.1"/>
    <property type="molecule type" value="Genomic_DNA"/>
</dbReference>
<evidence type="ECO:0000256" key="2">
    <source>
        <dbReference type="ARBA" id="ARBA00022801"/>
    </source>
</evidence>
<protein>
    <submittedName>
        <fullName evidence="3">HAD-superfamily hydrolase YfnB</fullName>
    </submittedName>
</protein>
<accession>W9B1E2</accession>
<dbReference type="PANTHER" id="PTHR43316">
    <property type="entry name" value="HYDROLASE, HALOACID DELAHOGENASE-RELATED"/>
    <property type="match status" value="1"/>
</dbReference>
<dbReference type="InterPro" id="IPR036412">
    <property type="entry name" value="HAD-like_sf"/>
</dbReference>
<name>W9B1E2_MYCCO</name>
<dbReference type="Gene3D" id="1.10.150.240">
    <property type="entry name" value="Putative phosphatase, domain 2"/>
    <property type="match status" value="1"/>
</dbReference>
<proteinExistence type="inferred from homology"/>
<organism evidence="3 4">
    <name type="scientific">Mycolicibacterium cosmeticum</name>
    <dbReference type="NCBI Taxonomy" id="258533"/>
    <lineage>
        <taxon>Bacteria</taxon>
        <taxon>Bacillati</taxon>
        <taxon>Actinomycetota</taxon>
        <taxon>Actinomycetes</taxon>
        <taxon>Mycobacteriales</taxon>
        <taxon>Mycobacteriaceae</taxon>
        <taxon>Mycolicibacterium</taxon>
    </lineage>
</organism>
<dbReference type="RefSeq" id="WP_036400172.1">
    <property type="nucleotide sequence ID" value="NZ_CCBB010000002.1"/>
</dbReference>
<gene>
    <name evidence="3" type="ORF">BN977_03807</name>
</gene>
<evidence type="ECO:0000313" key="3">
    <source>
        <dbReference type="EMBL" id="CDO08987.1"/>
    </source>
</evidence>
<evidence type="ECO:0000313" key="4">
    <source>
        <dbReference type="Proteomes" id="UP000028870"/>
    </source>
</evidence>
<comment type="caution">
    <text evidence="3">The sequence shown here is derived from an EMBL/GenBank/DDBJ whole genome shotgun (WGS) entry which is preliminary data.</text>
</comment>
<keyword evidence="4" id="KW-1185">Reference proteome</keyword>
<dbReference type="SFLD" id="SFLDG01129">
    <property type="entry name" value="C1.5:_HAD__Beta-PGM__Phosphata"/>
    <property type="match status" value="1"/>
</dbReference>
<dbReference type="Pfam" id="PF00702">
    <property type="entry name" value="Hydrolase"/>
    <property type="match status" value="1"/>
</dbReference>
<dbReference type="InterPro" id="IPR006328">
    <property type="entry name" value="2-HAD"/>
</dbReference>
<dbReference type="SFLD" id="SFLDS00003">
    <property type="entry name" value="Haloacid_Dehalogenase"/>
    <property type="match status" value="1"/>
</dbReference>
<comment type="similarity">
    <text evidence="1">Belongs to the HAD-like hydrolase superfamily. S-2-haloalkanoic acid dehalogenase family.</text>
</comment>
<dbReference type="eggNOG" id="COG1011">
    <property type="taxonomic scope" value="Bacteria"/>
</dbReference>
<dbReference type="PRINTS" id="PR00413">
    <property type="entry name" value="HADHALOGNASE"/>
</dbReference>
<dbReference type="InterPro" id="IPR023214">
    <property type="entry name" value="HAD_sf"/>
</dbReference>
<dbReference type="NCBIfam" id="TIGR01493">
    <property type="entry name" value="HAD-SF-IA-v2"/>
    <property type="match status" value="1"/>
</dbReference>
<sequence length="230" mass="25778">MRFRAYLFDVQGTLLDFFRPVTDAVTDFLDSQQITTVDPADLTRAWREDYFRRVRSIPQSVENWRRVQDLYAAGFAEVCVGHGLDRPSAGDTELAAAGWQRLEPWPDVRAGMARLRGRAITATLSNTDMSTMISLFKRLAIDMDAIFTAEMIGAFKPAPTTYLRALQYLGVAPREAAMVAAHPYDLEAAKALGMGTVFLHRPFEYGDPRLAHDIAPEQVDQYVDSVADIE</sequence>
<dbReference type="Proteomes" id="UP000028870">
    <property type="component" value="Unassembled WGS sequence"/>
</dbReference>
<dbReference type="PANTHER" id="PTHR43316:SF3">
    <property type="entry name" value="HALOACID DEHALOGENASE, TYPE II (AFU_ORTHOLOGUE AFUA_2G07750)-RELATED"/>
    <property type="match status" value="1"/>
</dbReference>
<dbReference type="AlphaFoldDB" id="W9B1E2"/>
<reference evidence="3" key="1">
    <citation type="submission" date="2014-03" db="EMBL/GenBank/DDBJ databases">
        <title>Draft Genome Sequence of Mycobacterium cosmeticum DSM 44829.</title>
        <authorList>
            <person name="Croce O."/>
            <person name="Robert C."/>
            <person name="Raoult D."/>
            <person name="Drancourt M."/>
        </authorList>
    </citation>
    <scope>NUCLEOTIDE SEQUENCE [LARGE SCALE GENOMIC DNA]</scope>
    <source>
        <strain evidence="3">DSM 44829</strain>
    </source>
</reference>
<evidence type="ECO:0000256" key="1">
    <source>
        <dbReference type="ARBA" id="ARBA00008106"/>
    </source>
</evidence>
<dbReference type="STRING" id="258533.BN977_03807"/>
<dbReference type="InterPro" id="IPR051540">
    <property type="entry name" value="S-2-haloacid_dehalogenase"/>
</dbReference>
<dbReference type="SUPFAM" id="SSF56784">
    <property type="entry name" value="HAD-like"/>
    <property type="match status" value="1"/>
</dbReference>
<dbReference type="InterPro" id="IPR006439">
    <property type="entry name" value="HAD-SF_hydro_IA"/>
</dbReference>
<dbReference type="OrthoDB" id="3774052at2"/>
<dbReference type="Gene3D" id="3.40.50.1000">
    <property type="entry name" value="HAD superfamily/HAD-like"/>
    <property type="match status" value="1"/>
</dbReference>
<dbReference type="InterPro" id="IPR023198">
    <property type="entry name" value="PGP-like_dom2"/>
</dbReference>
<dbReference type="NCBIfam" id="TIGR01428">
    <property type="entry name" value="HAD_type_II"/>
    <property type="match status" value="1"/>
</dbReference>